<sequence length="212" mass="22198">MLAVPNADPVGHHAVITGSTTRTPAVTYRPAGRRQRRVSEEERVGRPSIPLFDSAALARALADAQISASELAKRLGIDSSWVRQWAGGNRGINAERLRALAAALGLTPDQLQTRPTNPTLAELRSLAAKTQAEVADEIGVARLVLVNWEDGGRKGLARPSATSSALGLSGEDLKSTPAGQLPSQVATKLGRALGVDAEQVQAAYAASAARDQ</sequence>
<dbReference type="SUPFAM" id="SSF47413">
    <property type="entry name" value="lambda repressor-like DNA-binding domains"/>
    <property type="match status" value="1"/>
</dbReference>
<comment type="caution">
    <text evidence="3">The sequence shown here is derived from an EMBL/GenBank/DDBJ whole genome shotgun (WGS) entry which is preliminary data.</text>
</comment>
<name>A0A3E0GW92_9PSEU</name>
<feature type="region of interest" description="Disordered" evidence="1">
    <location>
        <begin position="156"/>
        <end position="181"/>
    </location>
</feature>
<protein>
    <submittedName>
        <fullName evidence="3">Transcriptional regulator with XRE-family HTH domain</fullName>
    </submittedName>
</protein>
<dbReference type="CDD" id="cd00093">
    <property type="entry name" value="HTH_XRE"/>
    <property type="match status" value="1"/>
</dbReference>
<proteinExistence type="predicted"/>
<dbReference type="SMART" id="SM00530">
    <property type="entry name" value="HTH_XRE"/>
    <property type="match status" value="2"/>
</dbReference>
<evidence type="ECO:0000259" key="2">
    <source>
        <dbReference type="PROSITE" id="PS50943"/>
    </source>
</evidence>
<dbReference type="Gene3D" id="1.10.260.40">
    <property type="entry name" value="lambda repressor-like DNA-binding domains"/>
    <property type="match status" value="1"/>
</dbReference>
<evidence type="ECO:0000256" key="1">
    <source>
        <dbReference type="SAM" id="MobiDB-lite"/>
    </source>
</evidence>
<dbReference type="Pfam" id="PF13443">
    <property type="entry name" value="HTH_26"/>
    <property type="match status" value="1"/>
</dbReference>
<evidence type="ECO:0000313" key="3">
    <source>
        <dbReference type="EMBL" id="REH30981.1"/>
    </source>
</evidence>
<dbReference type="AlphaFoldDB" id="A0A3E0GW92"/>
<dbReference type="InterPro" id="IPR001387">
    <property type="entry name" value="Cro/C1-type_HTH"/>
</dbReference>
<dbReference type="PROSITE" id="PS50943">
    <property type="entry name" value="HTH_CROC1"/>
    <property type="match status" value="2"/>
</dbReference>
<gene>
    <name evidence="3" type="ORF">BCF44_1224</name>
</gene>
<accession>A0A3E0GW92</accession>
<keyword evidence="4" id="KW-1185">Reference proteome</keyword>
<dbReference type="EMBL" id="QUNO01000022">
    <property type="protein sequence ID" value="REH30981.1"/>
    <property type="molecule type" value="Genomic_DNA"/>
</dbReference>
<feature type="region of interest" description="Disordered" evidence="1">
    <location>
        <begin position="1"/>
        <end position="23"/>
    </location>
</feature>
<dbReference type="GO" id="GO:0003677">
    <property type="term" value="F:DNA binding"/>
    <property type="evidence" value="ECO:0007669"/>
    <property type="project" value="InterPro"/>
</dbReference>
<feature type="domain" description="HTH cro/C1-type" evidence="2">
    <location>
        <begin position="120"/>
        <end position="200"/>
    </location>
</feature>
<dbReference type="InterPro" id="IPR010982">
    <property type="entry name" value="Lambda_DNA-bd_dom_sf"/>
</dbReference>
<dbReference type="Proteomes" id="UP000256269">
    <property type="component" value="Unassembled WGS sequence"/>
</dbReference>
<organism evidence="3 4">
    <name type="scientific">Kutzneria buriramensis</name>
    <dbReference type="NCBI Taxonomy" id="1045776"/>
    <lineage>
        <taxon>Bacteria</taxon>
        <taxon>Bacillati</taxon>
        <taxon>Actinomycetota</taxon>
        <taxon>Actinomycetes</taxon>
        <taxon>Pseudonocardiales</taxon>
        <taxon>Pseudonocardiaceae</taxon>
        <taxon>Kutzneria</taxon>
    </lineage>
</organism>
<evidence type="ECO:0000313" key="4">
    <source>
        <dbReference type="Proteomes" id="UP000256269"/>
    </source>
</evidence>
<feature type="domain" description="HTH cro/C1-type" evidence="2">
    <location>
        <begin position="57"/>
        <end position="111"/>
    </location>
</feature>
<reference evidence="3 4" key="1">
    <citation type="submission" date="2018-08" db="EMBL/GenBank/DDBJ databases">
        <title>Genomic Encyclopedia of Archaeal and Bacterial Type Strains, Phase II (KMG-II): from individual species to whole genera.</title>
        <authorList>
            <person name="Goeker M."/>
        </authorList>
    </citation>
    <scope>NUCLEOTIDE SEQUENCE [LARGE SCALE GENOMIC DNA]</scope>
    <source>
        <strain evidence="3 4">DSM 45791</strain>
    </source>
</reference>